<gene>
    <name evidence="4" type="ORF">AFUS01_LOCUS30299</name>
</gene>
<evidence type="ECO:0000256" key="3">
    <source>
        <dbReference type="ARBA" id="ARBA00022679"/>
    </source>
</evidence>
<evidence type="ECO:0000256" key="1">
    <source>
        <dbReference type="ARBA" id="ARBA00009995"/>
    </source>
</evidence>
<dbReference type="EMBL" id="CAJVCH010462602">
    <property type="protein sequence ID" value="CAG7819879.1"/>
    <property type="molecule type" value="Genomic_DNA"/>
</dbReference>
<dbReference type="PANTHER" id="PTHR48043">
    <property type="entry name" value="EG:EG0003.4 PROTEIN-RELATED"/>
    <property type="match status" value="1"/>
</dbReference>
<organism evidence="4 5">
    <name type="scientific">Allacma fusca</name>
    <dbReference type="NCBI Taxonomy" id="39272"/>
    <lineage>
        <taxon>Eukaryota</taxon>
        <taxon>Metazoa</taxon>
        <taxon>Ecdysozoa</taxon>
        <taxon>Arthropoda</taxon>
        <taxon>Hexapoda</taxon>
        <taxon>Collembola</taxon>
        <taxon>Symphypleona</taxon>
        <taxon>Sminthuridae</taxon>
        <taxon>Allacma</taxon>
    </lineage>
</organism>
<protein>
    <submittedName>
        <fullName evidence="4">Uncharacterized protein</fullName>
    </submittedName>
</protein>
<evidence type="ECO:0000256" key="2">
    <source>
        <dbReference type="ARBA" id="ARBA00022676"/>
    </source>
</evidence>
<dbReference type="Pfam" id="PF00201">
    <property type="entry name" value="UDPGT"/>
    <property type="match status" value="1"/>
</dbReference>
<dbReference type="AlphaFoldDB" id="A0A8J2KVG7"/>
<sequence>HGKCRGFITHGGLMSFQHSIFHAVPVIVIPFFGDQPMNARLANYNGIGIHLEPSELTEISLRDAIQELVYTDKYSSKVKDLSRDFKDRPMSPVDKAVWWTEYALRHNNTSRFLGYLLRSRKNKNKLEVNKKKNN</sequence>
<feature type="non-terminal residue" evidence="4">
    <location>
        <position position="1"/>
    </location>
</feature>
<dbReference type="Proteomes" id="UP000708208">
    <property type="component" value="Unassembled WGS sequence"/>
</dbReference>
<name>A0A8J2KVG7_9HEXA</name>
<keyword evidence="3" id="KW-0808">Transferase</keyword>
<keyword evidence="5" id="KW-1185">Reference proteome</keyword>
<dbReference type="GO" id="GO:0008194">
    <property type="term" value="F:UDP-glycosyltransferase activity"/>
    <property type="evidence" value="ECO:0007669"/>
    <property type="project" value="InterPro"/>
</dbReference>
<comment type="caution">
    <text evidence="4">The sequence shown here is derived from an EMBL/GenBank/DDBJ whole genome shotgun (WGS) entry which is preliminary data.</text>
</comment>
<dbReference type="OrthoDB" id="5835829at2759"/>
<comment type="similarity">
    <text evidence="1">Belongs to the UDP-glycosyltransferase family.</text>
</comment>
<reference evidence="4" key="1">
    <citation type="submission" date="2021-06" db="EMBL/GenBank/DDBJ databases">
        <authorList>
            <person name="Hodson N. C."/>
            <person name="Mongue J. A."/>
            <person name="Jaron S. K."/>
        </authorList>
    </citation>
    <scope>NUCLEOTIDE SEQUENCE</scope>
</reference>
<dbReference type="PANTHER" id="PTHR48043:SF145">
    <property type="entry name" value="FI06409P-RELATED"/>
    <property type="match status" value="1"/>
</dbReference>
<evidence type="ECO:0000313" key="4">
    <source>
        <dbReference type="EMBL" id="CAG7819879.1"/>
    </source>
</evidence>
<evidence type="ECO:0000313" key="5">
    <source>
        <dbReference type="Proteomes" id="UP000708208"/>
    </source>
</evidence>
<keyword evidence="2" id="KW-0328">Glycosyltransferase</keyword>
<proteinExistence type="inferred from homology"/>
<dbReference type="InterPro" id="IPR050271">
    <property type="entry name" value="UDP-glycosyltransferase"/>
</dbReference>
<accession>A0A8J2KVG7</accession>
<dbReference type="InterPro" id="IPR002213">
    <property type="entry name" value="UDP_glucos_trans"/>
</dbReference>